<feature type="transmembrane region" description="Helical" evidence="1">
    <location>
        <begin position="852"/>
        <end position="879"/>
    </location>
</feature>
<sequence>MSIPLDFLCPSKSSGDASLGELLAERLERSPHVRTLLDCLCSTHSPAIFSSDPSLPPLLHDDIHSFIRGFSIPLSSSSSPLGPNDRVIIALPTGPVSAVALLAIATYHTCAPVNASCTTAEIREDALRLGIKAIVTTEDSVQRLELRQLREQIGCDVVILHDRDSGPPGLFDMTILDGGEVVRHVSPKPPSTPHGLDDQSLILHTSGTSGKKKVVPYTLRSLLIGTMAVVVSWDLRPCDVNMNMMPLFHVGGIVRNLLAPMLSGGSAIMCPGFDAIMFWDIASKLNSTWYYGAPTIHHAILASQPEEILPSRDLKIRMICNAAGGLLPSLAAELKQRFEGAVILPSYGMTECMPIASPPTTYQLERPGCSGVACGPYLSIRDPKNIENELPSGNTGAVCVRGYPTFRGYEVSPDVNVPLDSSAFSSEGWFDTGDCGHMDSDGYLYITGRSKEIINKGGEVVSPFEIEEAIIATAKGHVEATLAFSIAHDVLQEAIGVVIVPVEGRQRIGLPQLHDLLGEHLHPSKWPLVVVYMEDLPKNSAGKPLRINLATRLGLQCFTDNTVLLRRHFEALVPSAQAPLSQAIECLAVSVDLDAIEHELLSLEGVEDVAVRSRTDGALEAFLFAKSQPGLDAESITRSLHNLVPGYSLPQIHLTSSPLSRNPDGAFAFDRMELAALHHHVRMSFQETIVRDIVAEILSIDVGMITPQSDFFLLGGNSLLLGKLSYIIRKKTRVTVPIAAMFTNRTIAGIASLIEAEEIGWTPAPTIDEKAGTTNATNSGTDLNPEFVISLEANVAGKRGRGQHHPLVLLVQSIPMIFFYPLKSALRWTFLLFIISRMSLFRRGVFYEKMGVLLFAIVVARLATRLIAPLGAILFKWIVIGKYRPGTYRMWSGYYLRWWIVNQSILSAGKGIFASHPVLQTLYYRLLGARIGRNVSIDGHAQLGEFDLLSFGDGCRIDSATVRGFCVEREGTFRLEPIKIGRDVVINTYTSISPGSVIADNTTWGPHSSSLEEPLSSSYITYNRTLLPEPKWPLKVFVAWPVIFLVNFTSYLPWFAVVWLIIYRTDALNDDFNALLSVIYWFAAPQRVLFHIVARVVRKTVIPILQVCLGIAVKRLLGLNKECATKDASQMSLLRRFINSRLLSKKRLKTTFDIVGTHYEVVSVVYRLMGAKVGQRVYWPGSGIYCLDPELLEVGDDVIFGSRSQFFTTDTLGSAKITIGNGGESRSSEPVYTLNLIFHAASHDCGPRCTTSWDSCRPPGGHGFWSLKQKKYILWRQFCLDGKSPG</sequence>
<dbReference type="RefSeq" id="XP_043010798.1">
    <property type="nucleotide sequence ID" value="XM_043152713.1"/>
</dbReference>
<dbReference type="SUPFAM" id="SSF47336">
    <property type="entry name" value="ACP-like"/>
    <property type="match status" value="1"/>
</dbReference>
<dbReference type="PANTHER" id="PTHR43201">
    <property type="entry name" value="ACYL-COA SYNTHETASE"/>
    <property type="match status" value="1"/>
</dbReference>
<accession>A0A9P7S368</accession>
<dbReference type="SUPFAM" id="SSF51161">
    <property type="entry name" value="Trimeric LpxA-like enzymes"/>
    <property type="match status" value="1"/>
</dbReference>
<dbReference type="KEGG" id="more:E1B28_007927"/>
<dbReference type="InterPro" id="IPR045851">
    <property type="entry name" value="AMP-bd_C_sf"/>
</dbReference>
<keyword evidence="1" id="KW-0812">Transmembrane</keyword>
<dbReference type="InterPro" id="IPR000873">
    <property type="entry name" value="AMP-dep_synth/lig_dom"/>
</dbReference>
<dbReference type="OrthoDB" id="3633556at2759"/>
<evidence type="ECO:0000259" key="2">
    <source>
        <dbReference type="PROSITE" id="PS50075"/>
    </source>
</evidence>
<evidence type="ECO:0000313" key="4">
    <source>
        <dbReference type="Proteomes" id="UP001049176"/>
    </source>
</evidence>
<feature type="transmembrane region" description="Helical" evidence="1">
    <location>
        <begin position="1037"/>
        <end position="1062"/>
    </location>
</feature>
<dbReference type="PANTHER" id="PTHR43201:SF10">
    <property type="entry name" value="CARRIER DOMAIN-CONTAINING PROTEIN"/>
    <property type="match status" value="1"/>
</dbReference>
<protein>
    <submittedName>
        <fullName evidence="3">NRPS-like protein biosynthetic cluster</fullName>
    </submittedName>
</protein>
<name>A0A9P7S368_9AGAR</name>
<dbReference type="Proteomes" id="UP001049176">
    <property type="component" value="Chromosome 4"/>
</dbReference>
<dbReference type="Gene3D" id="3.40.50.12780">
    <property type="entry name" value="N-terminal domain of ligase-like"/>
    <property type="match status" value="1"/>
</dbReference>
<dbReference type="Gene3D" id="2.160.10.10">
    <property type="entry name" value="Hexapeptide repeat proteins"/>
    <property type="match status" value="1"/>
</dbReference>
<dbReference type="PROSITE" id="PS50075">
    <property type="entry name" value="CARRIER"/>
    <property type="match status" value="1"/>
</dbReference>
<dbReference type="Gene3D" id="3.30.300.30">
    <property type="match status" value="1"/>
</dbReference>
<gene>
    <name evidence="3" type="ORF">E1B28_007927</name>
</gene>
<dbReference type="SUPFAM" id="SSF56801">
    <property type="entry name" value="Acetyl-CoA synthetase-like"/>
    <property type="match status" value="1"/>
</dbReference>
<dbReference type="Pfam" id="PF00550">
    <property type="entry name" value="PP-binding"/>
    <property type="match status" value="1"/>
</dbReference>
<keyword evidence="1" id="KW-1133">Transmembrane helix</keyword>
<dbReference type="Pfam" id="PF00501">
    <property type="entry name" value="AMP-binding"/>
    <property type="match status" value="1"/>
</dbReference>
<feature type="domain" description="Carrier" evidence="2">
    <location>
        <begin position="684"/>
        <end position="758"/>
    </location>
</feature>
<dbReference type="GO" id="GO:0006631">
    <property type="term" value="P:fatty acid metabolic process"/>
    <property type="evidence" value="ECO:0007669"/>
    <property type="project" value="TreeGrafter"/>
</dbReference>
<dbReference type="GO" id="GO:0031956">
    <property type="term" value="F:medium-chain fatty acid-CoA ligase activity"/>
    <property type="evidence" value="ECO:0007669"/>
    <property type="project" value="TreeGrafter"/>
</dbReference>
<dbReference type="InterPro" id="IPR036736">
    <property type="entry name" value="ACP-like_sf"/>
</dbReference>
<feature type="transmembrane region" description="Helical" evidence="1">
    <location>
        <begin position="818"/>
        <end position="840"/>
    </location>
</feature>
<dbReference type="InterPro" id="IPR009081">
    <property type="entry name" value="PP-bd_ACP"/>
</dbReference>
<organism evidence="3 4">
    <name type="scientific">Marasmius oreades</name>
    <name type="common">fairy-ring Marasmius</name>
    <dbReference type="NCBI Taxonomy" id="181124"/>
    <lineage>
        <taxon>Eukaryota</taxon>
        <taxon>Fungi</taxon>
        <taxon>Dikarya</taxon>
        <taxon>Basidiomycota</taxon>
        <taxon>Agaricomycotina</taxon>
        <taxon>Agaricomycetes</taxon>
        <taxon>Agaricomycetidae</taxon>
        <taxon>Agaricales</taxon>
        <taxon>Marasmiineae</taxon>
        <taxon>Marasmiaceae</taxon>
        <taxon>Marasmius</taxon>
    </lineage>
</organism>
<evidence type="ECO:0000256" key="1">
    <source>
        <dbReference type="SAM" id="Phobius"/>
    </source>
</evidence>
<feature type="transmembrane region" description="Helical" evidence="1">
    <location>
        <begin position="1074"/>
        <end position="1094"/>
    </location>
</feature>
<keyword evidence="4" id="KW-1185">Reference proteome</keyword>
<dbReference type="InterPro" id="IPR042099">
    <property type="entry name" value="ANL_N_sf"/>
</dbReference>
<evidence type="ECO:0000313" key="3">
    <source>
        <dbReference type="EMBL" id="KAG7094328.1"/>
    </source>
</evidence>
<dbReference type="Gene3D" id="1.10.1200.10">
    <property type="entry name" value="ACP-like"/>
    <property type="match status" value="1"/>
</dbReference>
<reference evidence="3" key="1">
    <citation type="journal article" date="2021" name="Genome Biol. Evol.">
        <title>The assembled and annotated genome of the fairy-ring fungus Marasmius oreades.</title>
        <authorList>
            <person name="Hiltunen M."/>
            <person name="Ament-Velasquez S.L."/>
            <person name="Johannesson H."/>
        </authorList>
    </citation>
    <scope>NUCLEOTIDE SEQUENCE</scope>
    <source>
        <strain evidence="3">03SP1</strain>
    </source>
</reference>
<proteinExistence type="predicted"/>
<comment type="caution">
    <text evidence="3">The sequence shown here is derived from an EMBL/GenBank/DDBJ whole genome shotgun (WGS) entry which is preliminary data.</text>
</comment>
<dbReference type="InterPro" id="IPR011004">
    <property type="entry name" value="Trimer_LpxA-like_sf"/>
</dbReference>
<keyword evidence="1" id="KW-0472">Membrane</keyword>
<dbReference type="GeneID" id="66077003"/>
<dbReference type="EMBL" id="CM032184">
    <property type="protein sequence ID" value="KAG7094328.1"/>
    <property type="molecule type" value="Genomic_DNA"/>
</dbReference>